<evidence type="ECO:0000259" key="3">
    <source>
        <dbReference type="Pfam" id="PF08501"/>
    </source>
</evidence>
<comment type="caution">
    <text evidence="4">The sequence shown here is derived from an EMBL/GenBank/DDBJ whole genome shotgun (WGS) entry which is preliminary data.</text>
</comment>
<dbReference type="GO" id="GO:0019632">
    <property type="term" value="P:shikimate metabolic process"/>
    <property type="evidence" value="ECO:0007669"/>
    <property type="project" value="TreeGrafter"/>
</dbReference>
<dbReference type="GO" id="GO:0009073">
    <property type="term" value="P:aromatic amino acid family biosynthetic process"/>
    <property type="evidence" value="ECO:0007669"/>
    <property type="project" value="UniProtKB-KW"/>
</dbReference>
<evidence type="ECO:0000256" key="1">
    <source>
        <dbReference type="ARBA" id="ARBA00004871"/>
    </source>
</evidence>
<dbReference type="Gene3D" id="3.40.50.720">
    <property type="entry name" value="NAD(P)-binding Rossmann-like Domain"/>
    <property type="match status" value="1"/>
</dbReference>
<proteinExistence type="predicted"/>
<evidence type="ECO:0000313" key="4">
    <source>
        <dbReference type="EMBL" id="MVX61157.1"/>
    </source>
</evidence>
<dbReference type="AlphaFoldDB" id="A0A6N8JPT0"/>
<dbReference type="SUPFAM" id="SSF53223">
    <property type="entry name" value="Aminoacid dehydrogenase-like, N-terminal domain"/>
    <property type="match status" value="1"/>
</dbReference>
<accession>A0A6N8JPT0</accession>
<dbReference type="GO" id="GO:0050661">
    <property type="term" value="F:NADP binding"/>
    <property type="evidence" value="ECO:0007669"/>
    <property type="project" value="TreeGrafter"/>
</dbReference>
<keyword evidence="2" id="KW-0028">Amino-acid biosynthesis</keyword>
<dbReference type="PANTHER" id="PTHR21089">
    <property type="entry name" value="SHIKIMATE DEHYDROGENASE"/>
    <property type="match status" value="1"/>
</dbReference>
<dbReference type="OrthoDB" id="9776868at2"/>
<dbReference type="Proteomes" id="UP000463388">
    <property type="component" value="Unassembled WGS sequence"/>
</dbReference>
<dbReference type="EMBL" id="WSRR01000014">
    <property type="protein sequence ID" value="MVX61157.1"/>
    <property type="molecule type" value="Genomic_DNA"/>
</dbReference>
<dbReference type="SUPFAM" id="SSF51735">
    <property type="entry name" value="NAD(P)-binding Rossmann-fold domains"/>
    <property type="match status" value="1"/>
</dbReference>
<gene>
    <name evidence="4" type="ORF">GKZ27_06785</name>
</gene>
<dbReference type="InterPro" id="IPR013708">
    <property type="entry name" value="Shikimate_DH-bd_N"/>
</dbReference>
<dbReference type="GO" id="GO:0005829">
    <property type="term" value="C:cytosol"/>
    <property type="evidence" value="ECO:0007669"/>
    <property type="project" value="TreeGrafter"/>
</dbReference>
<comment type="pathway">
    <text evidence="1">Metabolic intermediate biosynthesis; chorismate biosynthesis; chorismate from D-erythrose 4-phosphate and phosphoenolpyruvate: step 4/7.</text>
</comment>
<dbReference type="GO" id="GO:0009423">
    <property type="term" value="P:chorismate biosynthetic process"/>
    <property type="evidence" value="ECO:0007669"/>
    <property type="project" value="TreeGrafter"/>
</dbReference>
<keyword evidence="2" id="KW-0057">Aromatic amino acid biosynthesis</keyword>
<organism evidence="4 5">
    <name type="scientific">Adlercreutzia mucosicola</name>
    <dbReference type="NCBI Taxonomy" id="580026"/>
    <lineage>
        <taxon>Bacteria</taxon>
        <taxon>Bacillati</taxon>
        <taxon>Actinomycetota</taxon>
        <taxon>Coriobacteriia</taxon>
        <taxon>Eggerthellales</taxon>
        <taxon>Eggerthellaceae</taxon>
        <taxon>Adlercreutzia</taxon>
    </lineage>
</organism>
<feature type="domain" description="Shikimate dehydrogenase substrate binding N-terminal" evidence="3">
    <location>
        <begin position="1"/>
        <end position="67"/>
    </location>
</feature>
<name>A0A6N8JPT0_9ACTN</name>
<dbReference type="Gene3D" id="3.40.50.10860">
    <property type="entry name" value="Leucine Dehydrogenase, chain A, domain 1"/>
    <property type="match status" value="1"/>
</dbReference>
<sequence>MYNAVFKRAGLPWVYGARDLPEPAQAERFLAERDFLSINITTPYKPAALAAADVQAASARLAHGANVLANKGGTLIAYNTDGQGCVASLEREGVTFKGASVVVCGTGPTSLSILHAVAQAGPAEVVLVGRSVERSHEVLRTYADELGGMVGRIVDMPALREHHLSFAEVYKQVNFRYGSYDTSRQAIAGADIIIDATPLGMNEGDGAPFDTALLRADQTVFDVVYGHGETALAAAAREAGCTFFDGAGMLVGQAVVTVGILRDITETAALDIPEDELFAIMADAAGFDR</sequence>
<dbReference type="InterPro" id="IPR036291">
    <property type="entry name" value="NAD(P)-bd_dom_sf"/>
</dbReference>
<dbReference type="InterPro" id="IPR046346">
    <property type="entry name" value="Aminoacid_DH-like_N_sf"/>
</dbReference>
<evidence type="ECO:0000256" key="2">
    <source>
        <dbReference type="ARBA" id="ARBA00023141"/>
    </source>
</evidence>
<dbReference type="InterPro" id="IPR022893">
    <property type="entry name" value="Shikimate_DH_fam"/>
</dbReference>
<keyword evidence="5" id="KW-1185">Reference proteome</keyword>
<dbReference type="GO" id="GO:0004764">
    <property type="term" value="F:shikimate 3-dehydrogenase (NADP+) activity"/>
    <property type="evidence" value="ECO:0007669"/>
    <property type="project" value="InterPro"/>
</dbReference>
<dbReference type="PANTHER" id="PTHR21089:SF1">
    <property type="entry name" value="BIFUNCTIONAL 3-DEHYDROQUINATE DEHYDRATASE_SHIKIMATE DEHYDROGENASE, CHLOROPLASTIC"/>
    <property type="match status" value="1"/>
</dbReference>
<dbReference type="Pfam" id="PF08501">
    <property type="entry name" value="Shikimate_dh_N"/>
    <property type="match status" value="1"/>
</dbReference>
<reference evidence="4 5" key="1">
    <citation type="submission" date="2019-12" db="EMBL/GenBank/DDBJ databases">
        <title>Microbes associate with the intestines of laboratory mice.</title>
        <authorList>
            <person name="Navarre W."/>
            <person name="Wong E."/>
        </authorList>
    </citation>
    <scope>NUCLEOTIDE SEQUENCE [LARGE SCALE GENOMIC DNA]</scope>
    <source>
        <strain evidence="4 5">NM66_B29</strain>
    </source>
</reference>
<dbReference type="CDD" id="cd01065">
    <property type="entry name" value="NAD_bind_Shikimate_DH"/>
    <property type="match status" value="1"/>
</dbReference>
<evidence type="ECO:0000313" key="5">
    <source>
        <dbReference type="Proteomes" id="UP000463388"/>
    </source>
</evidence>
<protein>
    <submittedName>
        <fullName evidence="4">Shikimate dehydrogenase</fullName>
    </submittedName>
</protein>